<gene>
    <name evidence="1" type="ORF">HQ865_13675</name>
</gene>
<accession>A0A7D4UFS1</accession>
<reference evidence="1 2" key="1">
    <citation type="submission" date="2020-05" db="EMBL/GenBank/DDBJ databases">
        <title>Mucilaginibacter mali sp. nov.</title>
        <authorList>
            <person name="Kim H.S."/>
            <person name="Lee K.C."/>
            <person name="Suh M.K."/>
            <person name="Kim J.-S."/>
            <person name="Han K.-I."/>
            <person name="Eom M.K."/>
            <person name="Shin Y.K."/>
            <person name="Lee J.-S."/>
        </authorList>
    </citation>
    <scope>NUCLEOTIDE SEQUENCE [LARGE SCALE GENOMIC DNA]</scope>
    <source>
        <strain evidence="1 2">G2-14</strain>
    </source>
</reference>
<dbReference type="AlphaFoldDB" id="A0A7D4UFS1"/>
<proteinExistence type="predicted"/>
<sequence length="153" mass="17439">MKKIRIPLAFITVCTLITLAISTLSFTTWFGLDTYEIYLNNQSVFRQAINQPVNLRVLQLDKAAATDQLQVLYRHCRKDNGPGTGRSIALKDETGSTLRKWDFADPTGTNPKMTIAMRDLLQIAGKNTGHRLSLYYTAHELEKEEMLSMLRFK</sequence>
<dbReference type="Proteomes" id="UP000505355">
    <property type="component" value="Chromosome"/>
</dbReference>
<evidence type="ECO:0000313" key="2">
    <source>
        <dbReference type="Proteomes" id="UP000505355"/>
    </source>
</evidence>
<name>A0A7D4UFS1_9SPHI</name>
<dbReference type="EMBL" id="CP054139">
    <property type="protein sequence ID" value="QKJ30756.1"/>
    <property type="molecule type" value="Genomic_DNA"/>
</dbReference>
<dbReference type="KEGG" id="mmab:HQ865_13675"/>
<organism evidence="1 2">
    <name type="scientific">Mucilaginibacter mali</name>
    <dbReference type="NCBI Taxonomy" id="2740462"/>
    <lineage>
        <taxon>Bacteria</taxon>
        <taxon>Pseudomonadati</taxon>
        <taxon>Bacteroidota</taxon>
        <taxon>Sphingobacteriia</taxon>
        <taxon>Sphingobacteriales</taxon>
        <taxon>Sphingobacteriaceae</taxon>
        <taxon>Mucilaginibacter</taxon>
    </lineage>
</organism>
<dbReference type="RefSeq" id="WP_173415428.1">
    <property type="nucleotide sequence ID" value="NZ_CP054139.1"/>
</dbReference>
<protein>
    <submittedName>
        <fullName evidence="1">Uncharacterized protein</fullName>
    </submittedName>
</protein>
<keyword evidence="2" id="KW-1185">Reference proteome</keyword>
<evidence type="ECO:0000313" key="1">
    <source>
        <dbReference type="EMBL" id="QKJ30756.1"/>
    </source>
</evidence>